<evidence type="ECO:0000313" key="1">
    <source>
        <dbReference type="EMBL" id="MCC2131203.1"/>
    </source>
</evidence>
<sequence>MAYEIVCESESKRYRSDCASVLTKTCEILKSKNIIAQFSLVGSGAKNLITRNGNGPYDLDYNLVVIKADERYWKNLRLLKDTVRNALNKAERKDFFSDAMDSRSCLTTLLHFNDSPNVEFSFDVAILTKNRNGDYMRLIHNKNAFCVGYDQYTWNEVPKSHDVKEKADAIKAEGLWQEARDRYVELKSMYLSRQDNTHPSFIVYVEAVNEIYYKYFR</sequence>
<dbReference type="AlphaFoldDB" id="A0AAE3AHE5"/>
<comment type="caution">
    <text evidence="1">The sequence shown here is derived from an EMBL/GenBank/DDBJ whole genome shotgun (WGS) entry which is preliminary data.</text>
</comment>
<evidence type="ECO:0008006" key="3">
    <source>
        <dbReference type="Google" id="ProtNLM"/>
    </source>
</evidence>
<accession>A0AAE3AHE5</accession>
<keyword evidence="2" id="KW-1185">Reference proteome</keyword>
<name>A0AAE3AHE5_9FIRM</name>
<proteinExistence type="predicted"/>
<organism evidence="1 2">
    <name type="scientific">Brotocaccenecus cirricatena</name>
    <dbReference type="NCBI Taxonomy" id="3064195"/>
    <lineage>
        <taxon>Bacteria</taxon>
        <taxon>Bacillati</taxon>
        <taxon>Bacillota</taxon>
        <taxon>Clostridia</taxon>
        <taxon>Eubacteriales</taxon>
        <taxon>Oscillospiraceae</taxon>
        <taxon>Brotocaccenecus</taxon>
    </lineage>
</organism>
<dbReference type="EMBL" id="JAJEPW010000129">
    <property type="protein sequence ID" value="MCC2131203.1"/>
    <property type="molecule type" value="Genomic_DNA"/>
</dbReference>
<reference evidence="1" key="1">
    <citation type="submission" date="2021-10" db="EMBL/GenBank/DDBJ databases">
        <title>Anaerobic single-cell dispensing facilitates the cultivation of human gut bacteria.</title>
        <authorList>
            <person name="Afrizal A."/>
        </authorList>
    </citation>
    <scope>NUCLEOTIDE SEQUENCE</scope>
    <source>
        <strain evidence="1">CLA-AA-H272</strain>
    </source>
</reference>
<gene>
    <name evidence="1" type="ORF">LKD37_17180</name>
</gene>
<dbReference type="Proteomes" id="UP001199319">
    <property type="component" value="Unassembled WGS sequence"/>
</dbReference>
<dbReference type="RefSeq" id="WP_178265040.1">
    <property type="nucleotide sequence ID" value="NZ_JAJEPW010000129.1"/>
</dbReference>
<evidence type="ECO:0000313" key="2">
    <source>
        <dbReference type="Proteomes" id="UP001199319"/>
    </source>
</evidence>
<protein>
    <recommendedName>
        <fullName evidence="3">Nucleotidyltransferase</fullName>
    </recommendedName>
</protein>